<dbReference type="Proteomes" id="UP001219518">
    <property type="component" value="Unassembled WGS sequence"/>
</dbReference>
<reference evidence="1" key="2">
    <citation type="journal article" date="2023" name="BMC Genomics">
        <title>Pest status, molecular evolution, and epigenetic factors derived from the genome assembly of Frankliniella fusca, a thysanopteran phytovirus vector.</title>
        <authorList>
            <person name="Catto M.A."/>
            <person name="Labadie P.E."/>
            <person name="Jacobson A.L."/>
            <person name="Kennedy G.G."/>
            <person name="Srinivasan R."/>
            <person name="Hunt B.G."/>
        </authorList>
    </citation>
    <scope>NUCLEOTIDE SEQUENCE</scope>
    <source>
        <strain evidence="1">PL_HMW_Pooled</strain>
    </source>
</reference>
<evidence type="ECO:0000313" key="3">
    <source>
        <dbReference type="Proteomes" id="UP001219518"/>
    </source>
</evidence>
<reference evidence="1" key="1">
    <citation type="submission" date="2021-07" db="EMBL/GenBank/DDBJ databases">
        <authorList>
            <person name="Catto M.A."/>
            <person name="Jacobson A."/>
            <person name="Kennedy G."/>
            <person name="Labadie P."/>
            <person name="Hunt B.G."/>
            <person name="Srinivasan R."/>
        </authorList>
    </citation>
    <scope>NUCLEOTIDE SEQUENCE</scope>
    <source>
        <strain evidence="1">PL_HMW_Pooled</strain>
        <tissue evidence="1">Head</tissue>
    </source>
</reference>
<name>A0AAE1GWR2_9NEOP</name>
<proteinExistence type="predicted"/>
<dbReference type="AlphaFoldDB" id="A0AAE1GWR2"/>
<protein>
    <submittedName>
        <fullName evidence="1">Protein NYNRIN</fullName>
    </submittedName>
</protein>
<evidence type="ECO:0000313" key="2">
    <source>
        <dbReference type="EMBL" id="KAK3910413.1"/>
    </source>
</evidence>
<dbReference type="EMBL" id="JAHWGI010000163">
    <property type="protein sequence ID" value="KAK3910413.1"/>
    <property type="molecule type" value="Genomic_DNA"/>
</dbReference>
<accession>A0AAE1GWR2</accession>
<organism evidence="1 3">
    <name type="scientific">Frankliniella fusca</name>
    <dbReference type="NCBI Taxonomy" id="407009"/>
    <lineage>
        <taxon>Eukaryota</taxon>
        <taxon>Metazoa</taxon>
        <taxon>Ecdysozoa</taxon>
        <taxon>Arthropoda</taxon>
        <taxon>Hexapoda</taxon>
        <taxon>Insecta</taxon>
        <taxon>Pterygota</taxon>
        <taxon>Neoptera</taxon>
        <taxon>Paraneoptera</taxon>
        <taxon>Thysanoptera</taxon>
        <taxon>Terebrantia</taxon>
        <taxon>Thripoidea</taxon>
        <taxon>Thripidae</taxon>
        <taxon>Frankliniella</taxon>
    </lineage>
</organism>
<sequence>TTALHRRFDDGAVTTALFRRRCLCHWFFTDIFRLKCHLPSPHRPFSDLFFIEVSGPHKHDGNVTNDARGVLNPVCRLLWDKRRTGPGDLCSWMLK</sequence>
<dbReference type="EMBL" id="JAHWGI010000163">
    <property type="protein sequence ID" value="KAK3910412.1"/>
    <property type="molecule type" value="Genomic_DNA"/>
</dbReference>
<evidence type="ECO:0000313" key="1">
    <source>
        <dbReference type="EMBL" id="KAK3910412.1"/>
    </source>
</evidence>
<comment type="caution">
    <text evidence="1">The sequence shown here is derived from an EMBL/GenBank/DDBJ whole genome shotgun (WGS) entry which is preliminary data.</text>
</comment>
<gene>
    <name evidence="1" type="ORF">KUF71_020181</name>
    <name evidence="2" type="ORF">KUF71_020182</name>
</gene>
<feature type="non-terminal residue" evidence="1">
    <location>
        <position position="1"/>
    </location>
</feature>
<keyword evidence="3" id="KW-1185">Reference proteome</keyword>